<organism evidence="1 2">
    <name type="scientific">Hymenolepis diminuta</name>
    <name type="common">Rat tapeworm</name>
    <dbReference type="NCBI Taxonomy" id="6216"/>
    <lineage>
        <taxon>Eukaryota</taxon>
        <taxon>Metazoa</taxon>
        <taxon>Spiralia</taxon>
        <taxon>Lophotrochozoa</taxon>
        <taxon>Platyhelminthes</taxon>
        <taxon>Cestoda</taxon>
        <taxon>Eucestoda</taxon>
        <taxon>Cyclophyllidea</taxon>
        <taxon>Hymenolepididae</taxon>
        <taxon>Hymenolepis</taxon>
    </lineage>
</organism>
<protein>
    <submittedName>
        <fullName evidence="1">Uncharacterized protein</fullName>
    </submittedName>
</protein>
<sequence length="49" mass="5686">MNRISSETSSSELCPCNYHPRYTKLGFPIDKNRPLEDTRCLSVEILRSQ</sequence>
<dbReference type="EMBL" id="CABIJS010000719">
    <property type="protein sequence ID" value="VUZ57709.1"/>
    <property type="molecule type" value="Genomic_DNA"/>
</dbReference>
<evidence type="ECO:0000313" key="2">
    <source>
        <dbReference type="Proteomes" id="UP000321570"/>
    </source>
</evidence>
<name>A0A564ZEC9_HYMDI</name>
<reference evidence="1 2" key="1">
    <citation type="submission" date="2019-07" db="EMBL/GenBank/DDBJ databases">
        <authorList>
            <person name="Jastrzebski P J."/>
            <person name="Paukszto L."/>
            <person name="Jastrzebski P J."/>
        </authorList>
    </citation>
    <scope>NUCLEOTIDE SEQUENCE [LARGE SCALE GENOMIC DNA]</scope>
    <source>
        <strain evidence="1 2">WMS-il1</strain>
    </source>
</reference>
<proteinExistence type="predicted"/>
<accession>A0A564ZEC9</accession>
<dbReference type="Proteomes" id="UP000321570">
    <property type="component" value="Unassembled WGS sequence"/>
</dbReference>
<gene>
    <name evidence="1" type="ORF">WMSIL1_LOCUS14998</name>
</gene>
<dbReference type="AlphaFoldDB" id="A0A564ZEC9"/>
<evidence type="ECO:0000313" key="1">
    <source>
        <dbReference type="EMBL" id="VUZ57709.1"/>
    </source>
</evidence>
<keyword evidence="2" id="KW-1185">Reference proteome</keyword>